<dbReference type="Pfam" id="PF00082">
    <property type="entry name" value="Peptidase_S8"/>
    <property type="match status" value="1"/>
</dbReference>
<organism evidence="8 9">
    <name type="scientific">Algoriphagus formosus</name>
    <dbReference type="NCBI Taxonomy" id="2007308"/>
    <lineage>
        <taxon>Bacteria</taxon>
        <taxon>Pseudomonadati</taxon>
        <taxon>Bacteroidota</taxon>
        <taxon>Cytophagia</taxon>
        <taxon>Cytophagales</taxon>
        <taxon>Cyclobacteriaceae</taxon>
        <taxon>Algoriphagus</taxon>
    </lineage>
</organism>
<evidence type="ECO:0000259" key="7">
    <source>
        <dbReference type="Pfam" id="PF00082"/>
    </source>
</evidence>
<evidence type="ECO:0000256" key="2">
    <source>
        <dbReference type="ARBA" id="ARBA00022670"/>
    </source>
</evidence>
<dbReference type="GO" id="GO:0004252">
    <property type="term" value="F:serine-type endopeptidase activity"/>
    <property type="evidence" value="ECO:0007669"/>
    <property type="project" value="UniProtKB-UniRule"/>
</dbReference>
<dbReference type="RefSeq" id="WP_133391810.1">
    <property type="nucleotide sequence ID" value="NZ_SMUW01000037.1"/>
</dbReference>
<dbReference type="InterPro" id="IPR015500">
    <property type="entry name" value="Peptidase_S8_subtilisin-rel"/>
</dbReference>
<dbReference type="PROSITE" id="PS00137">
    <property type="entry name" value="SUBTILASE_HIS"/>
    <property type="match status" value="1"/>
</dbReference>
<dbReference type="Proteomes" id="UP000295438">
    <property type="component" value="Unassembled WGS sequence"/>
</dbReference>
<evidence type="ECO:0000313" key="8">
    <source>
        <dbReference type="EMBL" id="TDK41715.1"/>
    </source>
</evidence>
<dbReference type="PROSITE" id="PS51257">
    <property type="entry name" value="PROKAR_LIPOPROTEIN"/>
    <property type="match status" value="1"/>
</dbReference>
<comment type="similarity">
    <text evidence="1 5">Belongs to the peptidase S8 family.</text>
</comment>
<keyword evidence="6" id="KW-0175">Coiled coil</keyword>
<feature type="domain" description="Peptidase S8/S53" evidence="7">
    <location>
        <begin position="181"/>
        <end position="421"/>
    </location>
</feature>
<dbReference type="GO" id="GO:0006508">
    <property type="term" value="P:proteolysis"/>
    <property type="evidence" value="ECO:0007669"/>
    <property type="project" value="UniProtKB-KW"/>
</dbReference>
<feature type="coiled-coil region" evidence="6">
    <location>
        <begin position="297"/>
        <end position="324"/>
    </location>
</feature>
<dbReference type="PANTHER" id="PTHR43806">
    <property type="entry name" value="PEPTIDASE S8"/>
    <property type="match status" value="1"/>
</dbReference>
<dbReference type="PROSITE" id="PS00136">
    <property type="entry name" value="SUBTILASE_ASP"/>
    <property type="match status" value="1"/>
</dbReference>
<dbReference type="PROSITE" id="PS51892">
    <property type="entry name" value="SUBTILASE"/>
    <property type="match status" value="1"/>
</dbReference>
<keyword evidence="2 5" id="KW-0645">Protease</keyword>
<accession>A0A4R5URW6</accession>
<dbReference type="InterPro" id="IPR036852">
    <property type="entry name" value="Peptidase_S8/S53_dom_sf"/>
</dbReference>
<keyword evidence="3 5" id="KW-0378">Hydrolase</keyword>
<dbReference type="InterPro" id="IPR050131">
    <property type="entry name" value="Peptidase_S8_subtilisin-like"/>
</dbReference>
<reference evidence="8 9" key="1">
    <citation type="submission" date="2019-03" db="EMBL/GenBank/DDBJ databases">
        <title>Algoriphagus aquimaris sp. nov., isolated form marine sediment in Pohang, Korea.</title>
        <authorList>
            <person name="Kim J."/>
            <person name="Yoon S.-H."/>
            <person name="Lee S.-S."/>
        </authorList>
    </citation>
    <scope>NUCLEOTIDE SEQUENCE [LARGE SCALE GENOMIC DNA]</scope>
    <source>
        <strain evidence="8 9">F21</strain>
    </source>
</reference>
<dbReference type="InterPro" id="IPR023827">
    <property type="entry name" value="Peptidase_S8_Asp-AS"/>
</dbReference>
<dbReference type="SUPFAM" id="SSF52743">
    <property type="entry name" value="Subtilisin-like"/>
    <property type="match status" value="1"/>
</dbReference>
<evidence type="ECO:0000256" key="1">
    <source>
        <dbReference type="ARBA" id="ARBA00011073"/>
    </source>
</evidence>
<keyword evidence="9" id="KW-1185">Reference proteome</keyword>
<gene>
    <name evidence="8" type="ORF">E1898_17180</name>
</gene>
<dbReference type="InterPro" id="IPR000209">
    <property type="entry name" value="Peptidase_S8/S53_dom"/>
</dbReference>
<feature type="active site" description="Charge relay system" evidence="5">
    <location>
        <position position="185"/>
    </location>
</feature>
<dbReference type="PANTHER" id="PTHR43806:SF11">
    <property type="entry name" value="CEREVISIN-RELATED"/>
    <property type="match status" value="1"/>
</dbReference>
<keyword evidence="4 5" id="KW-0720">Serine protease</keyword>
<sequence>MRNLILISVLFLGFSCQDEKDALVESKTLEENSYEIVFNEDSGITPLADRQGILDLDSVEFEKVLTSLEDSIRQIIIDIEPNIPQDDIYVRVYDEISVHLQNLTDRQVKSFQSEASAQNFEVEVDINLQGRRPMMQSALIPQGRRPMMQDQMRYDATAQTSIFIEEIGGGQDVTPIPTTRVWIIDSGIDSSHQDIRFRQRDINLSRDFSRKDTTKQNPFLDKHGHGTQIAGIIGAKSSSSTDNYGMNGVFPRARMVSVKIFNGRGNSSFAKLFNALEHVSNKAKPGDIANLSLGFSIDDSMANQSSVQRKLARLERKINRILNRNIHVVMSAGNDADLSTRNLPGGLISSSTFAHTIASYGHYYNPTSGQNERLFSFFSNYNIPTIDYIEPGEYIFTTAPKSSYAVVSGTSFSAAIFSGILYHGSSFDTLGTVLRGPDASGNNPPYPIAKVR</sequence>
<feature type="active site" description="Charge relay system" evidence="5">
    <location>
        <position position="225"/>
    </location>
</feature>
<evidence type="ECO:0000256" key="4">
    <source>
        <dbReference type="ARBA" id="ARBA00022825"/>
    </source>
</evidence>
<feature type="active site" description="Charge relay system" evidence="5">
    <location>
        <position position="411"/>
    </location>
</feature>
<protein>
    <recommendedName>
        <fullName evidence="7">Peptidase S8/S53 domain-containing protein</fullName>
    </recommendedName>
</protein>
<name>A0A4R5URW6_9BACT</name>
<comment type="caution">
    <text evidence="8">The sequence shown here is derived from an EMBL/GenBank/DDBJ whole genome shotgun (WGS) entry which is preliminary data.</text>
</comment>
<evidence type="ECO:0000256" key="3">
    <source>
        <dbReference type="ARBA" id="ARBA00022801"/>
    </source>
</evidence>
<dbReference type="EMBL" id="SMUW01000037">
    <property type="protein sequence ID" value="TDK41715.1"/>
    <property type="molecule type" value="Genomic_DNA"/>
</dbReference>
<evidence type="ECO:0000256" key="6">
    <source>
        <dbReference type="SAM" id="Coils"/>
    </source>
</evidence>
<dbReference type="CDD" id="cd00306">
    <property type="entry name" value="Peptidases_S8_S53"/>
    <property type="match status" value="1"/>
</dbReference>
<dbReference type="Gene3D" id="3.40.50.200">
    <property type="entry name" value="Peptidase S8/S53 domain"/>
    <property type="match status" value="1"/>
</dbReference>
<dbReference type="InterPro" id="IPR022398">
    <property type="entry name" value="Peptidase_S8_His-AS"/>
</dbReference>
<dbReference type="PRINTS" id="PR00723">
    <property type="entry name" value="SUBTILISIN"/>
</dbReference>
<evidence type="ECO:0000313" key="9">
    <source>
        <dbReference type="Proteomes" id="UP000295438"/>
    </source>
</evidence>
<dbReference type="AlphaFoldDB" id="A0A4R5URW6"/>
<evidence type="ECO:0000256" key="5">
    <source>
        <dbReference type="PROSITE-ProRule" id="PRU01240"/>
    </source>
</evidence>
<proteinExistence type="inferred from homology"/>